<evidence type="ECO:0000256" key="2">
    <source>
        <dbReference type="ARBA" id="ARBA00022857"/>
    </source>
</evidence>
<dbReference type="FunFam" id="3.40.50.720:FF:000084">
    <property type="entry name" value="Short-chain dehydrogenase reductase"/>
    <property type="match status" value="1"/>
</dbReference>
<evidence type="ECO:0000313" key="4">
    <source>
        <dbReference type="EMBL" id="KIW46747.1"/>
    </source>
</evidence>
<dbReference type="EMBL" id="KN847333">
    <property type="protein sequence ID" value="KIW46747.1"/>
    <property type="molecule type" value="Genomic_DNA"/>
</dbReference>
<protein>
    <recommendedName>
        <fullName evidence="6">3-oxoacyl-[acyl-carrier-protein] reductase</fullName>
    </recommendedName>
</protein>
<name>A0A0D2CA61_9EURO</name>
<comment type="similarity">
    <text evidence="1">Belongs to the short-chain dehydrogenases/reductases (SDR) family.</text>
</comment>
<keyword evidence="5" id="KW-1185">Reference proteome</keyword>
<dbReference type="PANTHER" id="PTHR48107">
    <property type="entry name" value="NADPH-DEPENDENT ALDEHYDE REDUCTASE-LIKE PROTEIN, CHLOROPLASTIC-RELATED"/>
    <property type="match status" value="1"/>
</dbReference>
<evidence type="ECO:0000313" key="5">
    <source>
        <dbReference type="Proteomes" id="UP000053342"/>
    </source>
</evidence>
<dbReference type="SUPFAM" id="SSF51735">
    <property type="entry name" value="NAD(P)-binding Rossmann-fold domains"/>
    <property type="match status" value="1"/>
</dbReference>
<dbReference type="Gene3D" id="3.40.50.720">
    <property type="entry name" value="NAD(P)-binding Rossmann-like Domain"/>
    <property type="match status" value="1"/>
</dbReference>
<reference evidence="4 5" key="1">
    <citation type="submission" date="2015-01" db="EMBL/GenBank/DDBJ databases">
        <title>The Genome Sequence of Exophiala oligosperma CBS72588.</title>
        <authorList>
            <consortium name="The Broad Institute Genomics Platform"/>
            <person name="Cuomo C."/>
            <person name="de Hoog S."/>
            <person name="Gorbushina A."/>
            <person name="Stielow B."/>
            <person name="Teixiera M."/>
            <person name="Abouelleil A."/>
            <person name="Chapman S.B."/>
            <person name="Priest M."/>
            <person name="Young S.K."/>
            <person name="Wortman J."/>
            <person name="Nusbaum C."/>
            <person name="Birren B."/>
        </authorList>
    </citation>
    <scope>NUCLEOTIDE SEQUENCE [LARGE SCALE GENOMIC DNA]</scope>
    <source>
        <strain evidence="4 5">CBS 72588</strain>
    </source>
</reference>
<dbReference type="PRINTS" id="PR00081">
    <property type="entry name" value="GDHRDH"/>
</dbReference>
<keyword evidence="3" id="KW-0560">Oxidoreductase</keyword>
<dbReference type="PANTHER" id="PTHR48107:SF7">
    <property type="entry name" value="RE15974P"/>
    <property type="match status" value="1"/>
</dbReference>
<accession>A0A0D2CA61</accession>
<dbReference type="Pfam" id="PF13561">
    <property type="entry name" value="adh_short_C2"/>
    <property type="match status" value="1"/>
</dbReference>
<dbReference type="InterPro" id="IPR002347">
    <property type="entry name" value="SDR_fam"/>
</dbReference>
<dbReference type="RefSeq" id="XP_016266963.1">
    <property type="nucleotide sequence ID" value="XM_016403066.1"/>
</dbReference>
<dbReference type="AlphaFoldDB" id="A0A0D2CA61"/>
<dbReference type="InterPro" id="IPR036291">
    <property type="entry name" value="NAD(P)-bd_dom_sf"/>
</dbReference>
<evidence type="ECO:0000256" key="1">
    <source>
        <dbReference type="ARBA" id="ARBA00006484"/>
    </source>
</evidence>
<dbReference type="GeneID" id="27354465"/>
<gene>
    <name evidence="4" type="ORF">PV06_02391</name>
</gene>
<keyword evidence="2" id="KW-0521">NADP</keyword>
<organism evidence="4 5">
    <name type="scientific">Exophiala oligosperma</name>
    <dbReference type="NCBI Taxonomy" id="215243"/>
    <lineage>
        <taxon>Eukaryota</taxon>
        <taxon>Fungi</taxon>
        <taxon>Dikarya</taxon>
        <taxon>Ascomycota</taxon>
        <taxon>Pezizomycotina</taxon>
        <taxon>Eurotiomycetes</taxon>
        <taxon>Chaetothyriomycetidae</taxon>
        <taxon>Chaetothyriales</taxon>
        <taxon>Herpotrichiellaceae</taxon>
        <taxon>Exophiala</taxon>
    </lineage>
</organism>
<dbReference type="PRINTS" id="PR00080">
    <property type="entry name" value="SDRFAMILY"/>
</dbReference>
<sequence>MATIPTPVLSGKVALITGGSKGIGACVAASLARLGAKVVINYGRDTAAAEAMVSDKLGGSDNAVAVQADAGSVAGVESLVKATVDRFGKIDILIPNAGVLQMKTVSATTEADFDLSFTLNVKGPYFLVQKAIPHMSSGSSIVLISTTQNFASTVSPPYTLYCATKGAIDQMGRTMSKDLQATKGINVNVVSPGPTGTDLFYQGKSEQILKMIASLNPQNRIGTPEEVAEAIVFLCRPEARWITGQNIRVNGGQA</sequence>
<dbReference type="STRING" id="215243.A0A0D2CA61"/>
<proteinExistence type="inferred from homology"/>
<dbReference type="GO" id="GO:0016614">
    <property type="term" value="F:oxidoreductase activity, acting on CH-OH group of donors"/>
    <property type="evidence" value="ECO:0007669"/>
    <property type="project" value="UniProtKB-ARBA"/>
</dbReference>
<evidence type="ECO:0000256" key="3">
    <source>
        <dbReference type="ARBA" id="ARBA00023002"/>
    </source>
</evidence>
<dbReference type="OrthoDB" id="47007at2759"/>
<evidence type="ECO:0008006" key="6">
    <source>
        <dbReference type="Google" id="ProtNLM"/>
    </source>
</evidence>
<dbReference type="Proteomes" id="UP000053342">
    <property type="component" value="Unassembled WGS sequence"/>
</dbReference>
<dbReference type="HOGENOM" id="CLU_010194_1_3_1"/>
<dbReference type="VEuPathDB" id="FungiDB:PV06_02391"/>